<dbReference type="Proteomes" id="UP000279089">
    <property type="component" value="Unassembled WGS sequence"/>
</dbReference>
<evidence type="ECO:0000313" key="1">
    <source>
        <dbReference type="EMBL" id="RPD42780.1"/>
    </source>
</evidence>
<organism evidence="1 2">
    <name type="scientific">Chitinophaga barathri</name>
    <dbReference type="NCBI Taxonomy" id="1647451"/>
    <lineage>
        <taxon>Bacteria</taxon>
        <taxon>Pseudomonadati</taxon>
        <taxon>Bacteroidota</taxon>
        <taxon>Chitinophagia</taxon>
        <taxon>Chitinophagales</taxon>
        <taxon>Chitinophagaceae</taxon>
        <taxon>Chitinophaga</taxon>
    </lineage>
</organism>
<reference evidence="2" key="1">
    <citation type="submission" date="2018-11" db="EMBL/GenBank/DDBJ databases">
        <title>Chitinophaga lutea sp.nov., isolate from arsenic contaminated soil.</title>
        <authorList>
            <person name="Zong Y."/>
        </authorList>
    </citation>
    <scope>NUCLEOTIDE SEQUENCE [LARGE SCALE GENOMIC DNA]</scope>
    <source>
        <strain evidence="2">YLT18</strain>
    </source>
</reference>
<dbReference type="EMBL" id="RMBX01000001">
    <property type="protein sequence ID" value="RPD42780.1"/>
    <property type="molecule type" value="Genomic_DNA"/>
</dbReference>
<proteinExistence type="predicted"/>
<name>A0A3N4MRM8_9BACT</name>
<comment type="caution">
    <text evidence="1">The sequence shown here is derived from an EMBL/GenBank/DDBJ whole genome shotgun (WGS) entry which is preliminary data.</text>
</comment>
<protein>
    <submittedName>
        <fullName evidence="1">Uncharacterized protein</fullName>
    </submittedName>
</protein>
<sequence length="356" mass="39676">MTTAYAQNKDIKLTDLKTPNSPGFQILDISPSSVERPTNPQGFSVKVLNLFSSGNGIPKNFSFEFSPFWSFKPKDETVYNYLGIPKEGEKLPPAQILKAPLRKFSISLASAFSDSTSGSSLKNTNYIAVGARTNLLTLRTRGQVENIHADLHNATQIMLKKAAALHGPGGEIIRRPVDEVDKLLEEDEEYQAALAGVQRQPLLLLDVAYAYSNAFADNKYANRRFHKSGFWATLTANAQFKATDHFLSFIVLGRITNDNVLKDTAKLVFEEDRAIDYGGKLEYNLKRFSLSVEYVKRSYNDISAIDTERTVGILQYKISNQLYVMGTYGKNFGNINNVFALLGLNWGFGSSPLKNE</sequence>
<dbReference type="OrthoDB" id="623250at2"/>
<dbReference type="AlphaFoldDB" id="A0A3N4MRM8"/>
<evidence type="ECO:0000313" key="2">
    <source>
        <dbReference type="Proteomes" id="UP000279089"/>
    </source>
</evidence>
<accession>A0A3N4MRM8</accession>
<keyword evidence="2" id="KW-1185">Reference proteome</keyword>
<gene>
    <name evidence="1" type="ORF">EG028_00330</name>
</gene>